<dbReference type="EMBL" id="SPDV01000004">
    <property type="protein sequence ID" value="TFI59719.1"/>
    <property type="molecule type" value="Genomic_DNA"/>
</dbReference>
<keyword evidence="1" id="KW-1133">Transmembrane helix</keyword>
<evidence type="ECO:0000313" key="3">
    <source>
        <dbReference type="Proteomes" id="UP000298213"/>
    </source>
</evidence>
<dbReference type="AlphaFoldDB" id="A0A4Y8ZXW7"/>
<evidence type="ECO:0000313" key="2">
    <source>
        <dbReference type="EMBL" id="TFI59719.1"/>
    </source>
</evidence>
<comment type="caution">
    <text evidence="2">The sequence shown here is derived from an EMBL/GenBank/DDBJ whole genome shotgun (WGS) entry which is preliminary data.</text>
</comment>
<organism evidence="2 3">
    <name type="scientific">Sphingomonas parva</name>
    <dbReference type="NCBI Taxonomy" id="2555898"/>
    <lineage>
        <taxon>Bacteria</taxon>
        <taxon>Pseudomonadati</taxon>
        <taxon>Pseudomonadota</taxon>
        <taxon>Alphaproteobacteria</taxon>
        <taxon>Sphingomonadales</taxon>
        <taxon>Sphingomonadaceae</taxon>
        <taxon>Sphingomonas</taxon>
    </lineage>
</organism>
<dbReference type="Proteomes" id="UP000298213">
    <property type="component" value="Unassembled WGS sequence"/>
</dbReference>
<accession>A0A4Y8ZXW7</accession>
<name>A0A4Y8ZXW7_9SPHN</name>
<proteinExistence type="predicted"/>
<sequence length="98" mass="10845">MRTGFAAVAVGLGFQALFSQMAPAWIPKAIATAFMVSAIYVFLSAERRACDILHRLKSHEVETVRSRNLRWLSWFLVAAILALIAALWLLKIEGQADG</sequence>
<keyword evidence="1" id="KW-0812">Transmembrane</keyword>
<protein>
    <submittedName>
        <fullName evidence="2">DUF202 domain-containing protein</fullName>
    </submittedName>
</protein>
<feature type="transmembrane region" description="Helical" evidence="1">
    <location>
        <begin position="29"/>
        <end position="50"/>
    </location>
</feature>
<reference evidence="2 3" key="1">
    <citation type="submission" date="2019-03" db="EMBL/GenBank/DDBJ databases">
        <title>Genome sequence of Sphingomonas sp. 17J27-24.</title>
        <authorList>
            <person name="Kim M."/>
            <person name="Maeng S."/>
            <person name="Sathiyaraj S."/>
        </authorList>
    </citation>
    <scope>NUCLEOTIDE SEQUENCE [LARGE SCALE GENOMIC DNA]</scope>
    <source>
        <strain evidence="2 3">17J27-24</strain>
    </source>
</reference>
<keyword evidence="1" id="KW-0472">Membrane</keyword>
<feature type="transmembrane region" description="Helical" evidence="1">
    <location>
        <begin position="71"/>
        <end position="90"/>
    </location>
</feature>
<dbReference type="OrthoDB" id="582337at2"/>
<gene>
    <name evidence="2" type="ORF">E2493_03565</name>
</gene>
<evidence type="ECO:0000256" key="1">
    <source>
        <dbReference type="SAM" id="Phobius"/>
    </source>
</evidence>
<keyword evidence="3" id="KW-1185">Reference proteome</keyword>